<gene>
    <name evidence="3" type="ORF">IFJ75_04260</name>
</gene>
<evidence type="ECO:0000313" key="3">
    <source>
        <dbReference type="EMBL" id="QTC92131.1"/>
    </source>
</evidence>
<evidence type="ECO:0000313" key="4">
    <source>
        <dbReference type="Proteomes" id="UP000663918"/>
    </source>
</evidence>
<sequence>MSKPSRPFSTGVSILLAGAVTSVILIGAIIGQNAPAVREAPPPPPPPAPAPPAPSFVSGAGFTLTSASIELPDEASQYPEGPGADLVNASCTSCHSASMALTQPRLTEAQWRSTVVKMRETYKAPIAASDSDAIVAYLTRLPTQGPGITQKSSDPSPPTVEIPGATG</sequence>
<keyword evidence="4" id="KW-1185">Reference proteome</keyword>
<feature type="region of interest" description="Disordered" evidence="1">
    <location>
        <begin position="143"/>
        <end position="167"/>
    </location>
</feature>
<protein>
    <recommendedName>
        <fullName evidence="5">Cytochrome c</fullName>
    </recommendedName>
</protein>
<dbReference type="KEGG" id="bgoe:IFJ75_04260"/>
<evidence type="ECO:0008006" key="5">
    <source>
        <dbReference type="Google" id="ProtNLM"/>
    </source>
</evidence>
<feature type="region of interest" description="Disordered" evidence="1">
    <location>
        <begin position="37"/>
        <end position="56"/>
    </location>
</feature>
<dbReference type="GO" id="GO:0009055">
    <property type="term" value="F:electron transfer activity"/>
    <property type="evidence" value="ECO:0007669"/>
    <property type="project" value="InterPro"/>
</dbReference>
<keyword evidence="2" id="KW-1133">Transmembrane helix</keyword>
<proteinExistence type="predicted"/>
<dbReference type="RefSeq" id="WP_077354159.1">
    <property type="nucleotide sequence ID" value="NZ_CP062222.1"/>
</dbReference>
<dbReference type="InterPro" id="IPR036909">
    <property type="entry name" value="Cyt_c-like_dom_sf"/>
</dbReference>
<dbReference type="GO" id="GO:0020037">
    <property type="term" value="F:heme binding"/>
    <property type="evidence" value="ECO:0007669"/>
    <property type="project" value="InterPro"/>
</dbReference>
<dbReference type="AlphaFoldDB" id="A0A975C1J3"/>
<evidence type="ECO:0000256" key="1">
    <source>
        <dbReference type="SAM" id="MobiDB-lite"/>
    </source>
</evidence>
<accession>A0A975C1J3</accession>
<dbReference type="Gene3D" id="1.10.760.10">
    <property type="entry name" value="Cytochrome c-like domain"/>
    <property type="match status" value="1"/>
</dbReference>
<dbReference type="EMBL" id="CP062222">
    <property type="protein sequence ID" value="QTC92131.1"/>
    <property type="molecule type" value="Genomic_DNA"/>
</dbReference>
<organism evidence="3 4">
    <name type="scientific">Brevundimonas goettingensis</name>
    <dbReference type="NCBI Taxonomy" id="2774190"/>
    <lineage>
        <taxon>Bacteria</taxon>
        <taxon>Pseudomonadati</taxon>
        <taxon>Pseudomonadota</taxon>
        <taxon>Alphaproteobacteria</taxon>
        <taxon>Caulobacterales</taxon>
        <taxon>Caulobacteraceae</taxon>
        <taxon>Brevundimonas</taxon>
    </lineage>
</organism>
<dbReference type="Proteomes" id="UP000663918">
    <property type="component" value="Chromosome"/>
</dbReference>
<reference evidence="3" key="1">
    <citation type="submission" date="2020-09" db="EMBL/GenBank/DDBJ databases">
        <title>Brevundimonas sp. LVF2 isolated from a puddle in Goettingen, Germany.</title>
        <authorList>
            <person name="Friedrich I."/>
            <person name="Klassen A."/>
            <person name="Hannes N."/>
            <person name="Schneider D."/>
            <person name="Hertel R."/>
            <person name="Daniel R."/>
        </authorList>
    </citation>
    <scope>NUCLEOTIDE SEQUENCE</scope>
    <source>
        <strain evidence="3">LVF2</strain>
    </source>
</reference>
<name>A0A975C1J3_9CAUL</name>
<keyword evidence="2" id="KW-0812">Transmembrane</keyword>
<evidence type="ECO:0000256" key="2">
    <source>
        <dbReference type="SAM" id="Phobius"/>
    </source>
</evidence>
<feature type="transmembrane region" description="Helical" evidence="2">
    <location>
        <begin position="12"/>
        <end position="31"/>
    </location>
</feature>
<keyword evidence="2" id="KW-0472">Membrane</keyword>
<dbReference type="SUPFAM" id="SSF46626">
    <property type="entry name" value="Cytochrome c"/>
    <property type="match status" value="1"/>
</dbReference>
<feature type="compositionally biased region" description="Pro residues" evidence="1">
    <location>
        <begin position="40"/>
        <end position="54"/>
    </location>
</feature>